<reference evidence="1" key="2">
    <citation type="submission" date="2021-04" db="EMBL/GenBank/DDBJ databases">
        <authorList>
            <person name="Gilroy R."/>
        </authorList>
    </citation>
    <scope>NUCLEOTIDE SEQUENCE</scope>
    <source>
        <strain evidence="1">ChiSxjej5B17-1746</strain>
    </source>
</reference>
<accession>A0A9D1QZM1</accession>
<dbReference type="AlphaFoldDB" id="A0A9D1QZM1"/>
<sequence>MGHPTIYPTGVTVYDPERCWNGYTIFQAQEEGAVLMDMNGREVNVWKGVLGMPNKIFPGGYLLTSRGRRSGKYSVQDGLDLIQVDWDGNIVWKFDRNEYIEDPGEKPQWMARYHHDFQREGNPVGYYAPGMEPKTDSGNTLVLAHRNARNPKISDKQLLDDVILEVDWDGDIVWEWNCHEHFDELGFREGPKNTLARNPNYRPTQPEGMGDWMHINSMSVLGPNKWYDAGDERFHPDNIIVDGREANIIFIISKATGKIVWKLGPDYDNSPEAKAIGWIIGQHHAHMIPASLPGGGNILVFDNGGWGGYDVPNPGAPTGVKAALRDYSRVLEIDPVAMKIVWQYTPSEAGFLAPMDSNRFYSPFISGMQRLPNGNTLITEGSDGRVFEVTPDHKIVWEFISPYKGKFVPMNMTYRAYRVPYEWVPQVQKPAETPIAPLDVATFRVPGAAALGDRAKEVTVEGCAPYAGSNALCVASVEDPADK</sequence>
<dbReference type="Proteomes" id="UP000824264">
    <property type="component" value="Unassembled WGS sequence"/>
</dbReference>
<evidence type="ECO:0000313" key="1">
    <source>
        <dbReference type="EMBL" id="HIW78095.1"/>
    </source>
</evidence>
<comment type="caution">
    <text evidence="1">The sequence shown here is derived from an EMBL/GenBank/DDBJ whole genome shotgun (WGS) entry which is preliminary data.</text>
</comment>
<organism evidence="1 2">
    <name type="scientific">Candidatus Bilophila faecipullorum</name>
    <dbReference type="NCBI Taxonomy" id="2838482"/>
    <lineage>
        <taxon>Bacteria</taxon>
        <taxon>Pseudomonadati</taxon>
        <taxon>Thermodesulfobacteriota</taxon>
        <taxon>Desulfovibrionia</taxon>
        <taxon>Desulfovibrionales</taxon>
        <taxon>Desulfovibrionaceae</taxon>
        <taxon>Bilophila</taxon>
    </lineage>
</organism>
<dbReference type="GO" id="GO:0004062">
    <property type="term" value="F:aryl sulfotransferase activity"/>
    <property type="evidence" value="ECO:0007669"/>
    <property type="project" value="InterPro"/>
</dbReference>
<dbReference type="Pfam" id="PF05935">
    <property type="entry name" value="Arylsulfotrans"/>
    <property type="match status" value="1"/>
</dbReference>
<reference evidence="1" key="1">
    <citation type="journal article" date="2021" name="PeerJ">
        <title>Extensive microbial diversity within the chicken gut microbiome revealed by metagenomics and culture.</title>
        <authorList>
            <person name="Gilroy R."/>
            <person name="Ravi A."/>
            <person name="Getino M."/>
            <person name="Pursley I."/>
            <person name="Horton D.L."/>
            <person name="Alikhan N.F."/>
            <person name="Baker D."/>
            <person name="Gharbi K."/>
            <person name="Hall N."/>
            <person name="Watson M."/>
            <person name="Adriaenssens E.M."/>
            <person name="Foster-Nyarko E."/>
            <person name="Jarju S."/>
            <person name="Secka A."/>
            <person name="Antonio M."/>
            <person name="Oren A."/>
            <person name="Chaudhuri R.R."/>
            <person name="La Ragione R."/>
            <person name="Hildebrand F."/>
            <person name="Pallen M.J."/>
        </authorList>
    </citation>
    <scope>NUCLEOTIDE SEQUENCE</scope>
    <source>
        <strain evidence="1">ChiSxjej5B17-1746</strain>
    </source>
</reference>
<dbReference type="InterPro" id="IPR053143">
    <property type="entry name" value="Arylsulfate_ST"/>
</dbReference>
<dbReference type="PANTHER" id="PTHR35340:SF5">
    <property type="entry name" value="ASST-DOMAIN-CONTAINING PROTEIN"/>
    <property type="match status" value="1"/>
</dbReference>
<gene>
    <name evidence="1" type="ORF">H9874_02990</name>
</gene>
<dbReference type="PANTHER" id="PTHR35340">
    <property type="entry name" value="PQQ ENZYME REPEAT PROTEIN-RELATED"/>
    <property type="match status" value="1"/>
</dbReference>
<dbReference type="EMBL" id="DXGI01000106">
    <property type="protein sequence ID" value="HIW78095.1"/>
    <property type="molecule type" value="Genomic_DNA"/>
</dbReference>
<proteinExistence type="predicted"/>
<dbReference type="SUPFAM" id="SSF63829">
    <property type="entry name" value="Calcium-dependent phosphotriesterase"/>
    <property type="match status" value="1"/>
</dbReference>
<evidence type="ECO:0000313" key="2">
    <source>
        <dbReference type="Proteomes" id="UP000824264"/>
    </source>
</evidence>
<dbReference type="InterPro" id="IPR010262">
    <property type="entry name" value="Arylsulfotransferase_bact"/>
</dbReference>
<name>A0A9D1QZM1_9BACT</name>
<protein>
    <submittedName>
        <fullName evidence="1">Aryl-sulfate sulfotransferase</fullName>
    </submittedName>
</protein>